<dbReference type="OrthoDB" id="9808458at2"/>
<evidence type="ECO:0000256" key="3">
    <source>
        <dbReference type="ARBA" id="ARBA00022448"/>
    </source>
</evidence>
<proteinExistence type="inferred from homology"/>
<dbReference type="PANTHER" id="PTHR43337:SF2">
    <property type="entry name" value="XANTHINE_URACIL PERMEASE"/>
    <property type="match status" value="1"/>
</dbReference>
<evidence type="ECO:0000256" key="4">
    <source>
        <dbReference type="ARBA" id="ARBA00022692"/>
    </source>
</evidence>
<gene>
    <name evidence="8" type="ORF">PC41400_28660</name>
</gene>
<keyword evidence="3" id="KW-0813">Transport</keyword>
<comment type="similarity">
    <text evidence="2">Belongs to the nucleobase:cation symporter-2 (NCS2) (TC 2.A.40) family. Azg-like subfamily.</text>
</comment>
<dbReference type="PANTHER" id="PTHR43337">
    <property type="entry name" value="XANTHINE/URACIL PERMEASE C887.17-RELATED"/>
    <property type="match status" value="1"/>
</dbReference>
<evidence type="ECO:0000256" key="7">
    <source>
        <dbReference type="SAM" id="Phobius"/>
    </source>
</evidence>
<feature type="transmembrane region" description="Helical" evidence="7">
    <location>
        <begin position="21"/>
        <end position="42"/>
    </location>
</feature>
<feature type="transmembrane region" description="Helical" evidence="7">
    <location>
        <begin position="134"/>
        <end position="152"/>
    </location>
</feature>
<feature type="transmembrane region" description="Helical" evidence="7">
    <location>
        <begin position="312"/>
        <end position="331"/>
    </location>
</feature>
<evidence type="ECO:0000313" key="8">
    <source>
        <dbReference type="EMBL" id="QAV21430.1"/>
    </source>
</evidence>
<dbReference type="Proteomes" id="UP000288943">
    <property type="component" value="Chromosome"/>
</dbReference>
<dbReference type="Pfam" id="PF00860">
    <property type="entry name" value="Xan_ur_permease"/>
    <property type="match status" value="1"/>
</dbReference>
<feature type="transmembrane region" description="Helical" evidence="7">
    <location>
        <begin position="103"/>
        <end position="122"/>
    </location>
</feature>
<feature type="transmembrane region" description="Helical" evidence="7">
    <location>
        <begin position="275"/>
        <end position="292"/>
    </location>
</feature>
<evidence type="ECO:0000313" key="9">
    <source>
        <dbReference type="Proteomes" id="UP000288943"/>
    </source>
</evidence>
<feature type="transmembrane region" description="Helical" evidence="7">
    <location>
        <begin position="366"/>
        <end position="395"/>
    </location>
</feature>
<evidence type="ECO:0000256" key="5">
    <source>
        <dbReference type="ARBA" id="ARBA00022989"/>
    </source>
</evidence>
<dbReference type="InterPro" id="IPR006043">
    <property type="entry name" value="NCS2"/>
</dbReference>
<feature type="transmembrane region" description="Helical" evidence="7">
    <location>
        <begin position="407"/>
        <end position="427"/>
    </location>
</feature>
<dbReference type="RefSeq" id="WP_084706676.1">
    <property type="nucleotide sequence ID" value="NZ_CP026520.1"/>
</dbReference>
<keyword evidence="5 7" id="KW-1133">Transmembrane helix</keyword>
<dbReference type="GO" id="GO:0005345">
    <property type="term" value="F:purine nucleobase transmembrane transporter activity"/>
    <property type="evidence" value="ECO:0007669"/>
    <property type="project" value="TreeGrafter"/>
</dbReference>
<evidence type="ECO:0000256" key="1">
    <source>
        <dbReference type="ARBA" id="ARBA00004141"/>
    </source>
</evidence>
<keyword evidence="6 7" id="KW-0472">Membrane</keyword>
<feature type="transmembrane region" description="Helical" evidence="7">
    <location>
        <begin position="197"/>
        <end position="213"/>
    </location>
</feature>
<dbReference type="GO" id="GO:0005886">
    <property type="term" value="C:plasma membrane"/>
    <property type="evidence" value="ECO:0007669"/>
    <property type="project" value="TreeGrafter"/>
</dbReference>
<sequence>MIRGLNRYFQIEAHETTWKRELMAGLTSFFTSAYIMLVNPLILQDTGMPLSAGVLATIAATIIGCLMMALWANAPIIVIPGMGLNAFFTYTIVQSLGLSWQQALAVVVVSGVIFLLASMSSFGSKILSAVPVSLKHGITAGIGLMLTFIGLQKGHIIQPDSVNYVALGSFTSPVTLATLIGLAVTFMLFVRNIKGSLLIGIGFTSVLTLGLAGKGDLADKAVDLKAYGQVLGAADFSVMQIPFWIAVFSMTMIVLFENMGLLSGMLPDKEKFPKAYRVVAVSTIVSGFFGTSPTIASAESTSGISEGGRTGIPPLVTAVLFLLSALALPVIGLIPGNAVAPVLIIIGALMMMSVKDIPFNDFSEYLPAFLIVVCIPLTSSIADGLAFGFIAYPLTKVAIGQWRKCSPLLYAIAGLFVLNFVASAVFVH</sequence>
<dbReference type="EMBL" id="CP026520">
    <property type="protein sequence ID" value="QAV21430.1"/>
    <property type="molecule type" value="Genomic_DNA"/>
</dbReference>
<feature type="transmembrane region" description="Helical" evidence="7">
    <location>
        <begin position="48"/>
        <end position="70"/>
    </location>
</feature>
<feature type="transmembrane region" description="Helical" evidence="7">
    <location>
        <begin position="241"/>
        <end position="263"/>
    </location>
</feature>
<name>A0A410X4A6_9BACL</name>
<accession>A0A410X4A6</accession>
<dbReference type="InterPro" id="IPR045018">
    <property type="entry name" value="Azg-like"/>
</dbReference>
<evidence type="ECO:0000256" key="2">
    <source>
        <dbReference type="ARBA" id="ARBA00005697"/>
    </source>
</evidence>
<organism evidence="8 9">
    <name type="scientific">Paenibacillus chitinolyticus</name>
    <dbReference type="NCBI Taxonomy" id="79263"/>
    <lineage>
        <taxon>Bacteria</taxon>
        <taxon>Bacillati</taxon>
        <taxon>Bacillota</taxon>
        <taxon>Bacilli</taxon>
        <taxon>Bacillales</taxon>
        <taxon>Paenibacillaceae</taxon>
        <taxon>Paenibacillus</taxon>
    </lineage>
</organism>
<evidence type="ECO:0000256" key="6">
    <source>
        <dbReference type="ARBA" id="ARBA00023136"/>
    </source>
</evidence>
<dbReference type="GeneID" id="95378767"/>
<dbReference type="KEGG" id="pchi:PC41400_28660"/>
<protein>
    <submittedName>
        <fullName evidence="8">NCS2 family permease</fullName>
    </submittedName>
</protein>
<keyword evidence="4 7" id="KW-0812">Transmembrane</keyword>
<feature type="transmembrane region" description="Helical" evidence="7">
    <location>
        <begin position="338"/>
        <end position="354"/>
    </location>
</feature>
<reference evidence="8 9" key="1">
    <citation type="submission" date="2018-01" db="EMBL/GenBank/DDBJ databases">
        <title>The whole genome sequencing and assembly of Paenibacillus chitinolyticus KCCM 41400 strain.</title>
        <authorList>
            <person name="Kim J.-Y."/>
            <person name="Park M.-K."/>
            <person name="Lee Y.-J."/>
            <person name="Yi H."/>
            <person name="Bahn Y.-S."/>
            <person name="Kim J.F."/>
            <person name="Lee D.-W."/>
        </authorList>
    </citation>
    <scope>NUCLEOTIDE SEQUENCE [LARGE SCALE GENOMIC DNA]</scope>
    <source>
        <strain evidence="8 9">KCCM 41400</strain>
    </source>
</reference>
<feature type="transmembrane region" description="Helical" evidence="7">
    <location>
        <begin position="164"/>
        <end position="190"/>
    </location>
</feature>
<comment type="subcellular location">
    <subcellularLocation>
        <location evidence="1">Membrane</location>
        <topology evidence="1">Multi-pass membrane protein</topology>
    </subcellularLocation>
</comment>
<dbReference type="AlphaFoldDB" id="A0A410X4A6"/>
<feature type="transmembrane region" description="Helical" evidence="7">
    <location>
        <begin position="77"/>
        <end position="97"/>
    </location>
</feature>